<gene>
    <name evidence="1" type="ORF">Y1Q_0010293</name>
</gene>
<dbReference type="AlphaFoldDB" id="A0A151NMY7"/>
<dbReference type="Proteomes" id="UP000050525">
    <property type="component" value="Unassembled WGS sequence"/>
</dbReference>
<sequence>MGPLEDKIPLLTCDFQTSSPFPHFVLSPPSFPCDTTEQLRTRDFASVAQDSSPRISMLDGLFCWKACEFCLKWQSKERNSKKKIISL</sequence>
<comment type="caution">
    <text evidence="1">The sequence shown here is derived from an EMBL/GenBank/DDBJ whole genome shotgun (WGS) entry which is preliminary data.</text>
</comment>
<protein>
    <submittedName>
        <fullName evidence="1">Uncharacterized protein</fullName>
    </submittedName>
</protein>
<name>A0A151NMY7_ALLMI</name>
<reference evidence="1 2" key="1">
    <citation type="journal article" date="2012" name="Genome Biol.">
        <title>Sequencing three crocodilian genomes to illuminate the evolution of archosaurs and amniotes.</title>
        <authorList>
            <person name="St John J.A."/>
            <person name="Braun E.L."/>
            <person name="Isberg S.R."/>
            <person name="Miles L.G."/>
            <person name="Chong A.Y."/>
            <person name="Gongora J."/>
            <person name="Dalzell P."/>
            <person name="Moran C."/>
            <person name="Bed'hom B."/>
            <person name="Abzhanov A."/>
            <person name="Burgess S.C."/>
            <person name="Cooksey A.M."/>
            <person name="Castoe T.A."/>
            <person name="Crawford N.G."/>
            <person name="Densmore L.D."/>
            <person name="Drew J.C."/>
            <person name="Edwards S.V."/>
            <person name="Faircloth B.C."/>
            <person name="Fujita M.K."/>
            <person name="Greenwold M.J."/>
            <person name="Hoffmann F.G."/>
            <person name="Howard J.M."/>
            <person name="Iguchi T."/>
            <person name="Janes D.E."/>
            <person name="Khan S.Y."/>
            <person name="Kohno S."/>
            <person name="de Koning A.J."/>
            <person name="Lance S.L."/>
            <person name="McCarthy F.M."/>
            <person name="McCormack J.E."/>
            <person name="Merchant M.E."/>
            <person name="Peterson D.G."/>
            <person name="Pollock D.D."/>
            <person name="Pourmand N."/>
            <person name="Raney B.J."/>
            <person name="Roessler K.A."/>
            <person name="Sanford J.R."/>
            <person name="Sawyer R.H."/>
            <person name="Schmidt C.J."/>
            <person name="Triplett E.W."/>
            <person name="Tuberville T.D."/>
            <person name="Venegas-Anaya M."/>
            <person name="Howard J.T."/>
            <person name="Jarvis E.D."/>
            <person name="Guillette L.J.Jr."/>
            <person name="Glenn T.C."/>
            <person name="Green R.E."/>
            <person name="Ray D.A."/>
        </authorList>
    </citation>
    <scope>NUCLEOTIDE SEQUENCE [LARGE SCALE GENOMIC DNA]</scope>
    <source>
        <strain evidence="1">KSC_2009_1</strain>
    </source>
</reference>
<organism evidence="1 2">
    <name type="scientific">Alligator mississippiensis</name>
    <name type="common">American alligator</name>
    <dbReference type="NCBI Taxonomy" id="8496"/>
    <lineage>
        <taxon>Eukaryota</taxon>
        <taxon>Metazoa</taxon>
        <taxon>Chordata</taxon>
        <taxon>Craniata</taxon>
        <taxon>Vertebrata</taxon>
        <taxon>Euteleostomi</taxon>
        <taxon>Archelosauria</taxon>
        <taxon>Archosauria</taxon>
        <taxon>Crocodylia</taxon>
        <taxon>Alligatoridae</taxon>
        <taxon>Alligatorinae</taxon>
        <taxon>Alligator</taxon>
    </lineage>
</organism>
<proteinExistence type="predicted"/>
<evidence type="ECO:0000313" key="2">
    <source>
        <dbReference type="Proteomes" id="UP000050525"/>
    </source>
</evidence>
<dbReference type="EMBL" id="AKHW03002566">
    <property type="protein sequence ID" value="KYO37845.1"/>
    <property type="molecule type" value="Genomic_DNA"/>
</dbReference>
<keyword evidence="2" id="KW-1185">Reference proteome</keyword>
<evidence type="ECO:0000313" key="1">
    <source>
        <dbReference type="EMBL" id="KYO37845.1"/>
    </source>
</evidence>
<accession>A0A151NMY7</accession>